<gene>
    <name evidence="1" type="ORF">CCUS01_09705</name>
</gene>
<reference evidence="1" key="1">
    <citation type="submission" date="2016-11" db="EMBL/GenBank/DDBJ databases">
        <title>The genome sequence of Colletotrichum cuscutae.</title>
        <authorList>
            <person name="Baroncelli R."/>
        </authorList>
    </citation>
    <scope>NUCLEOTIDE SEQUENCE</scope>
    <source>
        <strain evidence="1">IMI 304802</strain>
    </source>
</reference>
<dbReference type="EMBL" id="MPDP01000281">
    <property type="protein sequence ID" value="KAK1457591.1"/>
    <property type="molecule type" value="Genomic_DNA"/>
</dbReference>
<name>A0AAI9XNU0_9PEZI</name>
<evidence type="ECO:0000313" key="1">
    <source>
        <dbReference type="EMBL" id="KAK1457591.1"/>
    </source>
</evidence>
<dbReference type="AlphaFoldDB" id="A0AAI9XNU0"/>
<proteinExistence type="predicted"/>
<evidence type="ECO:0000313" key="2">
    <source>
        <dbReference type="Proteomes" id="UP001239213"/>
    </source>
</evidence>
<accession>A0AAI9XNU0</accession>
<sequence>MQQHRSSLMGGEADQSLSKYQRQPAHPCLASSVDLNLVNFPAAVFQESCEAQQVSEDWAPVLGKDSVGRHLQYSNHDTQDLDLRMPSGERTCLEPSLNRIDETHIGKSATKFRLLLGLVRMQLTVAMLREPRAITTEFQRR</sequence>
<comment type="caution">
    <text evidence="1">The sequence shown here is derived from an EMBL/GenBank/DDBJ whole genome shotgun (WGS) entry which is preliminary data.</text>
</comment>
<organism evidence="1 2">
    <name type="scientific">Colletotrichum cuscutae</name>
    <dbReference type="NCBI Taxonomy" id="1209917"/>
    <lineage>
        <taxon>Eukaryota</taxon>
        <taxon>Fungi</taxon>
        <taxon>Dikarya</taxon>
        <taxon>Ascomycota</taxon>
        <taxon>Pezizomycotina</taxon>
        <taxon>Sordariomycetes</taxon>
        <taxon>Hypocreomycetidae</taxon>
        <taxon>Glomerellales</taxon>
        <taxon>Glomerellaceae</taxon>
        <taxon>Colletotrichum</taxon>
        <taxon>Colletotrichum acutatum species complex</taxon>
    </lineage>
</organism>
<protein>
    <submittedName>
        <fullName evidence="1">Uncharacterized protein</fullName>
    </submittedName>
</protein>
<dbReference type="Proteomes" id="UP001239213">
    <property type="component" value="Unassembled WGS sequence"/>
</dbReference>
<keyword evidence="2" id="KW-1185">Reference proteome</keyword>